<dbReference type="OrthoDB" id="186736at2"/>
<gene>
    <name evidence="1" type="ORF">FPL22_03690</name>
</gene>
<dbReference type="Proteomes" id="UP000315648">
    <property type="component" value="Unassembled WGS sequence"/>
</dbReference>
<keyword evidence="2" id="KW-1185">Reference proteome</keyword>
<accession>A0A556QP50</accession>
<dbReference type="AlphaFoldDB" id="A0A556QP50"/>
<reference evidence="1 2" key="1">
    <citation type="submission" date="2019-07" db="EMBL/GenBank/DDBJ databases">
        <title>Description of 53C-WASEF.</title>
        <authorList>
            <person name="Pitt A."/>
            <person name="Hahn M.W."/>
        </authorList>
    </citation>
    <scope>NUCLEOTIDE SEQUENCE [LARGE SCALE GENOMIC DNA]</scope>
    <source>
        <strain evidence="1 2">53C-WASEF</strain>
    </source>
</reference>
<dbReference type="SUPFAM" id="SSF48208">
    <property type="entry name" value="Six-hairpin glycosidases"/>
    <property type="match status" value="1"/>
</dbReference>
<dbReference type="GO" id="GO:0005975">
    <property type="term" value="P:carbohydrate metabolic process"/>
    <property type="evidence" value="ECO:0007669"/>
    <property type="project" value="InterPro"/>
</dbReference>
<evidence type="ECO:0000313" key="2">
    <source>
        <dbReference type="Proteomes" id="UP000315648"/>
    </source>
</evidence>
<comment type="caution">
    <text evidence="1">The sequence shown here is derived from an EMBL/GenBank/DDBJ whole genome shotgun (WGS) entry which is preliminary data.</text>
</comment>
<sequence length="482" mass="54033">MAPSRPLFRKPSGLRGLAAFIPAFLLVLGAPHPGQAKGTDTKSGEAKVVYAASDDALPAGDKLIVTAFIRHAVEFAKQRNPERVSRDCARSPESFAWVDFRYLNCLNISYELTGDTQYLDLFRDTFRLYLDILRPASDGFLGWMGSPIPSRLSADNPTLQIDELQMSFRAISILSRWIELARVSPSYADQNQETIKAYLDLMESQLYPKWDKRGYFAETGEGRGVYRGLDFPSDGFLTLAHEKTALVVDGLLALHRVTGNDSYLKRALQLGARFKDCLSLVDGHYEWLSWCPAGPWDVAPGGADAWKVGWMAPDPRGEWYAAGVSIATSLYRHGLLFTDEDIGRFLRTQKEMCWNGDTERPAYRTVSGQANKFTVGRFLSYQLAHYDETLSRLAFRGPHEEEAGRNAASSWLGGADAQDYVREKFVVAPGIRANPRSFEWVGRRFLENPPNRALHEQLDRERTTPDVKVPCKPSQVSFAAAF</sequence>
<dbReference type="RefSeq" id="WP_144228752.1">
    <property type="nucleotide sequence ID" value="NZ_CBCRVV010000003.1"/>
</dbReference>
<organism evidence="1 2">
    <name type="scientific">Rariglobus hedericola</name>
    <dbReference type="NCBI Taxonomy" id="2597822"/>
    <lineage>
        <taxon>Bacteria</taxon>
        <taxon>Pseudomonadati</taxon>
        <taxon>Verrucomicrobiota</taxon>
        <taxon>Opitutia</taxon>
        <taxon>Opitutales</taxon>
        <taxon>Opitutaceae</taxon>
        <taxon>Rariglobus</taxon>
    </lineage>
</organism>
<protein>
    <submittedName>
        <fullName evidence="1">Uncharacterized protein</fullName>
    </submittedName>
</protein>
<dbReference type="InterPro" id="IPR008928">
    <property type="entry name" value="6-hairpin_glycosidase_sf"/>
</dbReference>
<proteinExistence type="predicted"/>
<name>A0A556QP50_9BACT</name>
<evidence type="ECO:0000313" key="1">
    <source>
        <dbReference type="EMBL" id="TSJ78411.1"/>
    </source>
</evidence>
<dbReference type="EMBL" id="VMBG01000001">
    <property type="protein sequence ID" value="TSJ78411.1"/>
    <property type="molecule type" value="Genomic_DNA"/>
</dbReference>